<dbReference type="NCBIfam" id="TIGR01708">
    <property type="entry name" value="typeII_sec_gspH"/>
    <property type="match status" value="1"/>
</dbReference>
<dbReference type="InterPro" id="IPR022346">
    <property type="entry name" value="T2SS_GspH"/>
</dbReference>
<evidence type="ECO:0000256" key="8">
    <source>
        <dbReference type="ARBA" id="ARBA00023136"/>
    </source>
</evidence>
<evidence type="ECO:0000256" key="4">
    <source>
        <dbReference type="ARBA" id="ARBA00022481"/>
    </source>
</evidence>
<reference evidence="13 14" key="1">
    <citation type="submission" date="2020-10" db="EMBL/GenBank/DDBJ databases">
        <title>Complete genome sequence of Cupriavidus basilensis CCUG 49340T.</title>
        <authorList>
            <person name="Salva-Serra F."/>
            <person name="Donoso R.A."/>
            <person name="Cho K.H."/>
            <person name="Yoo J.A."/>
            <person name="Lee K."/>
            <person name="Yoon S.-H."/>
            <person name="Perez-Pantoja D."/>
            <person name="Moore E.R.B."/>
        </authorList>
    </citation>
    <scope>NUCLEOTIDE SEQUENCE [LARGE SCALE GENOMIC DNA]</scope>
    <source>
        <strain evidence="14">CCUG 49340</strain>
        <plasmid evidence="13 14">pRK1-2</plasmid>
    </source>
</reference>
<dbReference type="EMBL" id="CP062806">
    <property type="protein sequence ID" value="QOT81989.1"/>
    <property type="molecule type" value="Genomic_DNA"/>
</dbReference>
<comment type="subcellular location">
    <subcellularLocation>
        <location evidence="1">Cell inner membrane</location>
        <topology evidence="1">Single-pass membrane protein</topology>
    </subcellularLocation>
</comment>
<evidence type="ECO:0000256" key="9">
    <source>
        <dbReference type="ARBA" id="ARBA00025772"/>
    </source>
</evidence>
<organism evidence="13 14">
    <name type="scientific">Cupriavidus basilensis</name>
    <dbReference type="NCBI Taxonomy" id="68895"/>
    <lineage>
        <taxon>Bacteria</taxon>
        <taxon>Pseudomonadati</taxon>
        <taxon>Pseudomonadota</taxon>
        <taxon>Betaproteobacteria</taxon>
        <taxon>Burkholderiales</taxon>
        <taxon>Burkholderiaceae</taxon>
        <taxon>Cupriavidus</taxon>
    </lineage>
</organism>
<evidence type="ECO:0000256" key="11">
    <source>
        <dbReference type="SAM" id="Phobius"/>
    </source>
</evidence>
<keyword evidence="8 11" id="KW-0472">Membrane</keyword>
<evidence type="ECO:0000256" key="6">
    <source>
        <dbReference type="ARBA" id="ARBA00022692"/>
    </source>
</evidence>
<dbReference type="GO" id="GO:0005886">
    <property type="term" value="C:plasma membrane"/>
    <property type="evidence" value="ECO:0007669"/>
    <property type="project" value="UniProtKB-SubCell"/>
</dbReference>
<keyword evidence="3" id="KW-1003">Cell membrane</keyword>
<dbReference type="GeneID" id="98406964"/>
<dbReference type="NCBIfam" id="TIGR02532">
    <property type="entry name" value="IV_pilin_GFxxxE"/>
    <property type="match status" value="1"/>
</dbReference>
<dbReference type="Proteomes" id="UP000397656">
    <property type="component" value="Plasmid pRK1-2"/>
</dbReference>
<evidence type="ECO:0000256" key="5">
    <source>
        <dbReference type="ARBA" id="ARBA00022519"/>
    </source>
</evidence>
<protein>
    <recommendedName>
        <fullName evidence="2">Type II secretion system protein H</fullName>
    </recommendedName>
    <alternativeName>
        <fullName evidence="10">General secretion pathway protein H</fullName>
    </alternativeName>
</protein>
<evidence type="ECO:0000313" key="14">
    <source>
        <dbReference type="Proteomes" id="UP000397656"/>
    </source>
</evidence>
<name>A0A7M2HC66_9BURK</name>
<evidence type="ECO:0000256" key="1">
    <source>
        <dbReference type="ARBA" id="ARBA00004377"/>
    </source>
</evidence>
<dbReference type="GO" id="GO:0015628">
    <property type="term" value="P:protein secretion by the type II secretion system"/>
    <property type="evidence" value="ECO:0007669"/>
    <property type="project" value="InterPro"/>
</dbReference>
<geneLocation type="plasmid" evidence="13 14">
    <name>pRK1-2</name>
</geneLocation>
<dbReference type="Gene3D" id="3.55.40.10">
    <property type="entry name" value="minor pseudopilin epsh domain"/>
    <property type="match status" value="1"/>
</dbReference>
<feature type="domain" description="General secretion pathway GspH" evidence="12">
    <location>
        <begin position="56"/>
        <end position="155"/>
    </location>
</feature>
<evidence type="ECO:0000256" key="2">
    <source>
        <dbReference type="ARBA" id="ARBA00021549"/>
    </source>
</evidence>
<comment type="similarity">
    <text evidence="9">Belongs to the GSP H family.</text>
</comment>
<gene>
    <name evidence="13" type="primary">gspH</name>
    <name evidence="13" type="ORF">F7R26_039020</name>
</gene>
<dbReference type="InterPro" id="IPR049875">
    <property type="entry name" value="TypeII_GspH"/>
</dbReference>
<evidence type="ECO:0000313" key="13">
    <source>
        <dbReference type="EMBL" id="QOT81989.1"/>
    </source>
</evidence>
<dbReference type="AlphaFoldDB" id="A0A7M2HC66"/>
<sequence>MIATPSRRLTARQYSGKSRYGFTLLEMMVVVVIIGIVSGLVVVNAQPSPRNLLQHQAQRLILLLQDAHQEARLRAQPIAWEATPQSYRFLVRDGEGWQPMRDELLRAGSWGAPLSALSVAQPNSAPQAGAVRVLFGREPMEPTVTITLERDGARASILTTAPGRYVVQ</sequence>
<keyword evidence="4" id="KW-0488">Methylation</keyword>
<keyword evidence="13" id="KW-0614">Plasmid</keyword>
<dbReference type="SUPFAM" id="SSF54523">
    <property type="entry name" value="Pili subunits"/>
    <property type="match status" value="1"/>
</dbReference>
<dbReference type="GO" id="GO:0015627">
    <property type="term" value="C:type II protein secretion system complex"/>
    <property type="evidence" value="ECO:0007669"/>
    <property type="project" value="InterPro"/>
</dbReference>
<proteinExistence type="inferred from homology"/>
<evidence type="ECO:0000256" key="3">
    <source>
        <dbReference type="ARBA" id="ARBA00022475"/>
    </source>
</evidence>
<accession>A0A7M2HC66</accession>
<dbReference type="InterPro" id="IPR045584">
    <property type="entry name" value="Pilin-like"/>
</dbReference>
<evidence type="ECO:0000256" key="7">
    <source>
        <dbReference type="ARBA" id="ARBA00022989"/>
    </source>
</evidence>
<dbReference type="InterPro" id="IPR012902">
    <property type="entry name" value="N_methyl_site"/>
</dbReference>
<keyword evidence="5" id="KW-0997">Cell inner membrane</keyword>
<dbReference type="Pfam" id="PF07963">
    <property type="entry name" value="N_methyl"/>
    <property type="match status" value="1"/>
</dbReference>
<keyword evidence="7 11" id="KW-1133">Transmembrane helix</keyword>
<dbReference type="RefSeq" id="WP_170301794.1">
    <property type="nucleotide sequence ID" value="NZ_CP062806.1"/>
</dbReference>
<feature type="transmembrane region" description="Helical" evidence="11">
    <location>
        <begin position="20"/>
        <end position="43"/>
    </location>
</feature>
<evidence type="ECO:0000259" key="12">
    <source>
        <dbReference type="Pfam" id="PF12019"/>
    </source>
</evidence>
<keyword evidence="6 11" id="KW-0812">Transmembrane</keyword>
<evidence type="ECO:0000256" key="10">
    <source>
        <dbReference type="ARBA" id="ARBA00030775"/>
    </source>
</evidence>
<dbReference type="Pfam" id="PF12019">
    <property type="entry name" value="GspH"/>
    <property type="match status" value="1"/>
</dbReference>